<gene>
    <name evidence="1" type="ORF">M8330_03135</name>
</gene>
<dbReference type="AlphaFoldDB" id="A0A9X2D525"/>
<protein>
    <submittedName>
        <fullName evidence="1">Uncharacterized protein</fullName>
    </submittedName>
</protein>
<keyword evidence="2" id="KW-1185">Reference proteome</keyword>
<sequence>MSTQRRSASRHLVLRDETPLAGRAIDVRARVGWTARMARLLHGAPQLRVVGGDLGVSASTLHRLETGELRDGTLLRAYEERFGLAGGALRGAIGATCRTFPRESQSDRRPTLGPSTVEHVSALTEGLLDALRRSDGGRAAPLAGAGAWLDWAAALARPESLGLPESIALDLLDHLADEMGRAVGPGYPTRYEALSLMRCGPYGHLVVEVARRLVADPDVQVLADLMSAVGEHVDDAGLSWCGTLLHDPRGRVVESAVLSLCNMAIIGDPERVWGHVLAPLLAAFDQAEPGSTAHEWLSHALRSLPPVLVDEARPSVRRRLAPSPPTDFEPGEALRETRAAQCDRAAHRITEGLGLEEQPVLSRLLYDVSTPAHEERAVTSYMLLGVHPEIAGPAAAALLAQAQAEPDPVLQRRTTRRLAGARLGADVPDLSAWLDHPDPRLQGVAVRLRAQTGTSPSAPWARADGIDDLNPALADALVGAWGLAGDAPSRAALGELALTGGTRAGAARWWLARGARVHDGCSTARET</sequence>
<dbReference type="Proteomes" id="UP001139485">
    <property type="component" value="Unassembled WGS sequence"/>
</dbReference>
<comment type="caution">
    <text evidence="1">The sequence shown here is derived from an EMBL/GenBank/DDBJ whole genome shotgun (WGS) entry which is preliminary data.</text>
</comment>
<dbReference type="RefSeq" id="WP_250826153.1">
    <property type="nucleotide sequence ID" value="NZ_JAMOIL010000002.1"/>
</dbReference>
<organism evidence="1 2">
    <name type="scientific">Nocardioides bruguierae</name>
    <dbReference type="NCBI Taxonomy" id="2945102"/>
    <lineage>
        <taxon>Bacteria</taxon>
        <taxon>Bacillati</taxon>
        <taxon>Actinomycetota</taxon>
        <taxon>Actinomycetes</taxon>
        <taxon>Propionibacteriales</taxon>
        <taxon>Nocardioidaceae</taxon>
        <taxon>Nocardioides</taxon>
    </lineage>
</organism>
<name>A0A9X2D525_9ACTN</name>
<accession>A0A9X2D525</accession>
<proteinExistence type="predicted"/>
<dbReference type="EMBL" id="JAMOIL010000002">
    <property type="protein sequence ID" value="MCM0619291.1"/>
    <property type="molecule type" value="Genomic_DNA"/>
</dbReference>
<reference evidence="1" key="1">
    <citation type="submission" date="2022-05" db="EMBL/GenBank/DDBJ databases">
        <authorList>
            <person name="Tuo L."/>
        </authorList>
    </citation>
    <scope>NUCLEOTIDE SEQUENCE</scope>
    <source>
        <strain evidence="1">BSK12Z-4</strain>
    </source>
</reference>
<evidence type="ECO:0000313" key="2">
    <source>
        <dbReference type="Proteomes" id="UP001139485"/>
    </source>
</evidence>
<evidence type="ECO:0000313" key="1">
    <source>
        <dbReference type="EMBL" id="MCM0619291.1"/>
    </source>
</evidence>